<organism evidence="1 2">
    <name type="scientific">Streptomyces violaceorubidus</name>
    <dbReference type="NCBI Taxonomy" id="284042"/>
    <lineage>
        <taxon>Bacteria</taxon>
        <taxon>Bacillati</taxon>
        <taxon>Actinomycetota</taxon>
        <taxon>Actinomycetes</taxon>
        <taxon>Kitasatosporales</taxon>
        <taxon>Streptomycetaceae</taxon>
        <taxon>Streptomyces</taxon>
    </lineage>
</organism>
<gene>
    <name evidence="1" type="ORF">ABT188_00510</name>
</gene>
<dbReference type="EMBL" id="JBEOZY010000001">
    <property type="protein sequence ID" value="MER6163076.1"/>
    <property type="molecule type" value="Genomic_DNA"/>
</dbReference>
<proteinExistence type="predicted"/>
<protein>
    <submittedName>
        <fullName evidence="1">Uncharacterized protein</fullName>
    </submittedName>
</protein>
<name>A0ABV1SMX0_9ACTN</name>
<sequence>MRKLSRAWVWGVMNGQTQKTRTTRTATRQVDAMYEDTCPACGHRVPAEIRRHKTLGIYVPVWGPGTCQNPDCREAGRDDVSRRPGP</sequence>
<dbReference type="RefSeq" id="WP_352145291.1">
    <property type="nucleotide sequence ID" value="NZ_JBEOZY010000001.1"/>
</dbReference>
<accession>A0ABV1SMX0</accession>
<keyword evidence="2" id="KW-1185">Reference proteome</keyword>
<evidence type="ECO:0000313" key="1">
    <source>
        <dbReference type="EMBL" id="MER6163076.1"/>
    </source>
</evidence>
<comment type="caution">
    <text evidence="1">The sequence shown here is derived from an EMBL/GenBank/DDBJ whole genome shotgun (WGS) entry which is preliminary data.</text>
</comment>
<dbReference type="Proteomes" id="UP001496720">
    <property type="component" value="Unassembled WGS sequence"/>
</dbReference>
<reference evidence="1 2" key="1">
    <citation type="submission" date="2024-06" db="EMBL/GenBank/DDBJ databases">
        <title>The Natural Products Discovery Center: Release of the First 8490 Sequenced Strains for Exploring Actinobacteria Biosynthetic Diversity.</title>
        <authorList>
            <person name="Kalkreuter E."/>
            <person name="Kautsar S.A."/>
            <person name="Yang D."/>
            <person name="Bader C.D."/>
            <person name="Teijaro C.N."/>
            <person name="Fluegel L."/>
            <person name="Davis C.M."/>
            <person name="Simpson J.R."/>
            <person name="Lauterbach L."/>
            <person name="Steele A.D."/>
            <person name="Gui C."/>
            <person name="Meng S."/>
            <person name="Li G."/>
            <person name="Viehrig K."/>
            <person name="Ye F."/>
            <person name="Su P."/>
            <person name="Kiefer A.F."/>
            <person name="Nichols A."/>
            <person name="Cepeda A.J."/>
            <person name="Yan W."/>
            <person name="Fan B."/>
            <person name="Jiang Y."/>
            <person name="Adhikari A."/>
            <person name="Zheng C.-J."/>
            <person name="Schuster L."/>
            <person name="Cowan T.M."/>
            <person name="Smanski M.J."/>
            <person name="Chevrette M.G."/>
            <person name="De Carvalho L.P.S."/>
            <person name="Shen B."/>
        </authorList>
    </citation>
    <scope>NUCLEOTIDE SEQUENCE [LARGE SCALE GENOMIC DNA]</scope>
    <source>
        <strain evidence="1 2">NPDC001615</strain>
    </source>
</reference>
<evidence type="ECO:0000313" key="2">
    <source>
        <dbReference type="Proteomes" id="UP001496720"/>
    </source>
</evidence>